<keyword evidence="1" id="KW-0472">Membrane</keyword>
<dbReference type="KEGG" id="nml:Namu_1752"/>
<evidence type="ECO:0000313" key="3">
    <source>
        <dbReference type="Proteomes" id="UP000002218"/>
    </source>
</evidence>
<reference evidence="3" key="1">
    <citation type="submission" date="2009-09" db="EMBL/GenBank/DDBJ databases">
        <title>The complete genome of Nakamurella multipartita DSM 44233.</title>
        <authorList>
            <consortium name="US DOE Joint Genome Institute (JGI-PGF)"/>
            <person name="Lucas S."/>
            <person name="Copeland A."/>
            <person name="Lapidus A."/>
            <person name="Glavina del Rio T."/>
            <person name="Dalin E."/>
            <person name="Tice H."/>
            <person name="Bruce D."/>
            <person name="Goodwin L."/>
            <person name="Pitluck S."/>
            <person name="Kyrpides N."/>
            <person name="Mavromatis K."/>
            <person name="Ivanova N."/>
            <person name="Ovchinnikova G."/>
            <person name="Sims D."/>
            <person name="Meincke L."/>
            <person name="Brettin T."/>
            <person name="Detter J.C."/>
            <person name="Han C."/>
            <person name="Larimer F."/>
            <person name="Land M."/>
            <person name="Hauser L."/>
            <person name="Markowitz V."/>
            <person name="Cheng J.-F."/>
            <person name="Hugenholtz P."/>
            <person name="Woyke T."/>
            <person name="Wu D."/>
            <person name="Klenk H.-P."/>
            <person name="Eisen J.A."/>
        </authorList>
    </citation>
    <scope>NUCLEOTIDE SEQUENCE [LARGE SCALE GENOMIC DNA]</scope>
    <source>
        <strain evidence="3">ATCC 700099 / DSM 44233 / CIP 104796 / JCM 9543 / NBRC 105858 / Y-104</strain>
    </source>
</reference>
<accession>C8XGF9</accession>
<evidence type="ECO:0000256" key="1">
    <source>
        <dbReference type="SAM" id="Phobius"/>
    </source>
</evidence>
<evidence type="ECO:0000313" key="2">
    <source>
        <dbReference type="EMBL" id="ACV78142.1"/>
    </source>
</evidence>
<dbReference type="EMBL" id="CP001737">
    <property type="protein sequence ID" value="ACV78142.1"/>
    <property type="molecule type" value="Genomic_DNA"/>
</dbReference>
<protein>
    <recommendedName>
        <fullName evidence="4">SHOCT domain-containing protein</fullName>
    </recommendedName>
</protein>
<reference evidence="2 3" key="2">
    <citation type="journal article" date="2010" name="Stand. Genomic Sci.">
        <title>Complete genome sequence of Nakamurella multipartita type strain (Y-104).</title>
        <authorList>
            <person name="Tice H."/>
            <person name="Mayilraj S."/>
            <person name="Sims D."/>
            <person name="Lapidus A."/>
            <person name="Nolan M."/>
            <person name="Lucas S."/>
            <person name="Glavina Del Rio T."/>
            <person name="Copeland A."/>
            <person name="Cheng J.F."/>
            <person name="Meincke L."/>
            <person name="Bruce D."/>
            <person name="Goodwin L."/>
            <person name="Pitluck S."/>
            <person name="Ivanova N."/>
            <person name="Mavromatis K."/>
            <person name="Ovchinnikova G."/>
            <person name="Pati A."/>
            <person name="Chen A."/>
            <person name="Palaniappan K."/>
            <person name="Land M."/>
            <person name="Hauser L."/>
            <person name="Chang Y.J."/>
            <person name="Jeffries C.D."/>
            <person name="Detter J.C."/>
            <person name="Brettin T."/>
            <person name="Rohde M."/>
            <person name="Goker M."/>
            <person name="Bristow J."/>
            <person name="Eisen J.A."/>
            <person name="Markowitz V."/>
            <person name="Hugenholtz P."/>
            <person name="Kyrpides N.C."/>
            <person name="Klenk H.P."/>
            <person name="Chen F."/>
        </authorList>
    </citation>
    <scope>NUCLEOTIDE SEQUENCE [LARGE SCALE GENOMIC DNA]</scope>
    <source>
        <strain evidence="3">ATCC 700099 / DSM 44233 / CIP 104796 / JCM 9543 / NBRC 105858 / Y-104</strain>
    </source>
</reference>
<gene>
    <name evidence="2" type="ordered locus">Namu_1752</name>
</gene>
<keyword evidence="1" id="KW-1133">Transmembrane helix</keyword>
<dbReference type="RefSeq" id="WP_015747045.1">
    <property type="nucleotide sequence ID" value="NC_013235.1"/>
</dbReference>
<dbReference type="HOGENOM" id="CLU_159099_1_2_11"/>
<proteinExistence type="predicted"/>
<keyword evidence="3" id="KW-1185">Reference proteome</keyword>
<name>C8XGF9_NAKMY</name>
<dbReference type="InParanoid" id="C8XGF9"/>
<evidence type="ECO:0008006" key="4">
    <source>
        <dbReference type="Google" id="ProtNLM"/>
    </source>
</evidence>
<feature type="transmembrane region" description="Helical" evidence="1">
    <location>
        <begin position="12"/>
        <end position="36"/>
    </location>
</feature>
<keyword evidence="1" id="KW-0812">Transmembrane</keyword>
<sequence>MYGNDDYGMSGWMWWWSAALVVGVLVLLGGLVWAIVVTTRRPAGPGQPVPSAVGPSAARQILDQRYARGELDTPEYQERVHTLGGAA</sequence>
<dbReference type="AlphaFoldDB" id="C8XGF9"/>
<dbReference type="STRING" id="479431.Namu_1752"/>
<dbReference type="Proteomes" id="UP000002218">
    <property type="component" value="Chromosome"/>
</dbReference>
<organism evidence="2 3">
    <name type="scientific">Nakamurella multipartita (strain ATCC 700099 / DSM 44233 / CIP 104796 / JCM 9543 / NBRC 105858 / Y-104)</name>
    <name type="common">Microsphaera multipartita</name>
    <dbReference type="NCBI Taxonomy" id="479431"/>
    <lineage>
        <taxon>Bacteria</taxon>
        <taxon>Bacillati</taxon>
        <taxon>Actinomycetota</taxon>
        <taxon>Actinomycetes</taxon>
        <taxon>Nakamurellales</taxon>
        <taxon>Nakamurellaceae</taxon>
        <taxon>Nakamurella</taxon>
    </lineage>
</organism>